<keyword evidence="7" id="KW-1185">Reference proteome</keyword>
<dbReference type="PANTHER" id="PTHR30290">
    <property type="entry name" value="PERIPLASMIC BINDING COMPONENT OF ABC TRANSPORTER"/>
    <property type="match status" value="1"/>
</dbReference>
<name>A0A8J7CRL6_9PROT</name>
<comment type="subcellular location">
    <subcellularLocation>
        <location evidence="1">Periplasm</location>
    </subcellularLocation>
</comment>
<dbReference type="GO" id="GO:0030288">
    <property type="term" value="C:outer membrane-bounded periplasmic space"/>
    <property type="evidence" value="ECO:0007669"/>
    <property type="project" value="TreeGrafter"/>
</dbReference>
<dbReference type="PIRSF" id="PIRSF002741">
    <property type="entry name" value="MppA"/>
    <property type="match status" value="1"/>
</dbReference>
<evidence type="ECO:0000313" key="7">
    <source>
        <dbReference type="Proteomes" id="UP000631034"/>
    </source>
</evidence>
<evidence type="ECO:0000313" key="6">
    <source>
        <dbReference type="EMBL" id="MBE1237695.1"/>
    </source>
</evidence>
<evidence type="ECO:0000256" key="4">
    <source>
        <dbReference type="SAM" id="SignalP"/>
    </source>
</evidence>
<proteinExistence type="inferred from homology"/>
<keyword evidence="3 4" id="KW-0732">Signal</keyword>
<evidence type="ECO:0000256" key="3">
    <source>
        <dbReference type="ARBA" id="ARBA00022729"/>
    </source>
</evidence>
<dbReference type="Gene3D" id="3.40.190.10">
    <property type="entry name" value="Periplasmic binding protein-like II"/>
    <property type="match status" value="1"/>
</dbReference>
<dbReference type="GO" id="GO:0042884">
    <property type="term" value="P:microcin transport"/>
    <property type="evidence" value="ECO:0007669"/>
    <property type="project" value="TreeGrafter"/>
</dbReference>
<comment type="caution">
    <text evidence="6">The sequence shown here is derived from an EMBL/GenBank/DDBJ whole genome shotgun (WGS) entry which is preliminary data.</text>
</comment>
<dbReference type="GO" id="GO:0015833">
    <property type="term" value="P:peptide transport"/>
    <property type="evidence" value="ECO:0007669"/>
    <property type="project" value="TreeGrafter"/>
</dbReference>
<dbReference type="AlphaFoldDB" id="A0A8J7CRL6"/>
<feature type="domain" description="Solute-binding protein family 5" evidence="5">
    <location>
        <begin position="106"/>
        <end position="509"/>
    </location>
</feature>
<sequence>MRIPFLSRLLVLLLLLPAAPGLAATGSPAPVHAISMHGAPKYPPGFTSFDYVNPDAPQGGTVRLGTNGAFDTLNPYTIRGLAAASLALTYDTLLEKSADEPFTGYGLLAESIQLPEDRSEVTFTLRPEATWSDGTPVSAEDVAFSLETLRTKGLPFYNAYYGDVASVEVLGPRTVRFVFRHSNNRELPLIIGQMPILPKHYWESRDFEAVTLEIPVHSGPYAIETFEPGRSITYRRRADYWGNGLPVMRGRYNFERIEFTSYRDATVMLEAFKAGAFDFRLEYVARQWATGYQSPALNEGRIILERIPNHRVSGMQGFVFNLRNPLFKDPAVREALAYTFDFEWTNKTLFFNEYKRLRSYFDNSELAATGLPSPAEMEVLAPLRTQIPERVFTESYQPPSVDPEAGGMRANLGKAMELLKSAGWTVRDGALRNSEGTPFTFEILLVQPEFDRIVVPMTRNMERLGIKATIRVVDSAQYVERVQKFDYDMMVTSWGQSNSPGNEQRNYWSCQAASTPGSSNEAGLCSPAVDTLIEGLIGASTREDLVARTRALDRVLQWSFLVIPQYYVPADRVAYWNIFGRPEITPEDGVQFFTWWIDPAKAAALGRRGSEK</sequence>
<dbReference type="GO" id="GO:0043190">
    <property type="term" value="C:ATP-binding cassette (ABC) transporter complex"/>
    <property type="evidence" value="ECO:0007669"/>
    <property type="project" value="InterPro"/>
</dbReference>
<feature type="signal peptide" evidence="4">
    <location>
        <begin position="1"/>
        <end position="23"/>
    </location>
</feature>
<protein>
    <submittedName>
        <fullName evidence="6">ABC transporter substrate-binding protein</fullName>
    </submittedName>
</protein>
<dbReference type="SUPFAM" id="SSF53850">
    <property type="entry name" value="Periplasmic binding protein-like II"/>
    <property type="match status" value="1"/>
</dbReference>
<dbReference type="Pfam" id="PF00496">
    <property type="entry name" value="SBP_bac_5"/>
    <property type="match status" value="1"/>
</dbReference>
<gene>
    <name evidence="6" type="ORF">IHV25_08545</name>
</gene>
<evidence type="ECO:0000259" key="5">
    <source>
        <dbReference type="Pfam" id="PF00496"/>
    </source>
</evidence>
<dbReference type="PANTHER" id="PTHR30290:SF64">
    <property type="entry name" value="ABC TRANSPORTER PERIPLASMIC BINDING PROTEIN"/>
    <property type="match status" value="1"/>
</dbReference>
<evidence type="ECO:0000256" key="2">
    <source>
        <dbReference type="ARBA" id="ARBA00005695"/>
    </source>
</evidence>
<dbReference type="InterPro" id="IPR030678">
    <property type="entry name" value="Peptide/Ni-bd"/>
</dbReference>
<comment type="similarity">
    <text evidence="2">Belongs to the bacterial solute-binding protein 5 family.</text>
</comment>
<dbReference type="RefSeq" id="WP_192534700.1">
    <property type="nucleotide sequence ID" value="NZ_JACZHT010000006.1"/>
</dbReference>
<dbReference type="InterPro" id="IPR039424">
    <property type="entry name" value="SBP_5"/>
</dbReference>
<dbReference type="Proteomes" id="UP000631034">
    <property type="component" value="Unassembled WGS sequence"/>
</dbReference>
<dbReference type="Gene3D" id="3.10.105.10">
    <property type="entry name" value="Dipeptide-binding Protein, Domain 3"/>
    <property type="match status" value="1"/>
</dbReference>
<dbReference type="InterPro" id="IPR000914">
    <property type="entry name" value="SBP_5_dom"/>
</dbReference>
<accession>A0A8J7CRL6</accession>
<evidence type="ECO:0000256" key="1">
    <source>
        <dbReference type="ARBA" id="ARBA00004418"/>
    </source>
</evidence>
<reference evidence="6" key="1">
    <citation type="submission" date="2020-10" db="EMBL/GenBank/DDBJ databases">
        <title>Genome sequence of the unusual species of purple photosynthetic bacteria, Phaeovibrio sulfidiphilus DSM 23193, type strain.</title>
        <authorList>
            <person name="Kyndt J.A."/>
            <person name="Meyer T.E."/>
        </authorList>
    </citation>
    <scope>NUCLEOTIDE SEQUENCE</scope>
    <source>
        <strain evidence="6">DSM 23193</strain>
    </source>
</reference>
<dbReference type="CDD" id="cd08497">
    <property type="entry name" value="MbnE-like"/>
    <property type="match status" value="1"/>
</dbReference>
<dbReference type="GO" id="GO:1904680">
    <property type="term" value="F:peptide transmembrane transporter activity"/>
    <property type="evidence" value="ECO:0007669"/>
    <property type="project" value="TreeGrafter"/>
</dbReference>
<feature type="chain" id="PRO_5035149562" evidence="4">
    <location>
        <begin position="24"/>
        <end position="612"/>
    </location>
</feature>
<dbReference type="EMBL" id="JACZHT010000006">
    <property type="protein sequence ID" value="MBE1237695.1"/>
    <property type="molecule type" value="Genomic_DNA"/>
</dbReference>
<organism evidence="6 7">
    <name type="scientific">Phaeovibrio sulfidiphilus</name>
    <dbReference type="NCBI Taxonomy" id="1220600"/>
    <lineage>
        <taxon>Bacteria</taxon>
        <taxon>Pseudomonadati</taxon>
        <taxon>Pseudomonadota</taxon>
        <taxon>Alphaproteobacteria</taxon>
        <taxon>Rhodospirillales</taxon>
        <taxon>Rhodospirillaceae</taxon>
        <taxon>Phaeovibrio</taxon>
    </lineage>
</organism>